<dbReference type="Gene3D" id="3.30.470.30">
    <property type="entry name" value="DNA ligase/mRNA capping enzyme"/>
    <property type="match status" value="1"/>
</dbReference>
<keyword evidence="9" id="KW-0227">DNA damage</keyword>
<feature type="region of interest" description="Disordered" evidence="21">
    <location>
        <begin position="1"/>
        <end position="38"/>
    </location>
</feature>
<sequence>MAGKLDPYRRKRHFDATPEPEGTRRRRAPADAQPAERGRHPLRYVIQEHHARRLHYDFRLELDGTLKSWAVPKGPSFDPSVKRLAVHVEDHPLEYASFEGEIPAGHYGAGSVIVWDEGTWTPEGGLAKAREGYRAGKLKFRLDGEKLHGGWALVRSGRQEGRQEQWLLIKERDDDARSAEAYDVVAQQPGSVHDGATRGRAANGHAANGHARARRRGEKAAGKEPDAEADADTDTDAPRARATKAKRPPALSRVEGAVRAPLPERVAPQLATLVDAPPAHGDWRYELKFDGYRMLARIAGKGARRRVTLMTREGRDWTPKLRALRDALAALEVDDAWLDGEAVVLGENGLPDFQLLQNALGSGQSDAVTLFVFDLPYLNGYDLRDAPLTARRAQLEPLFDAADPARLRFSPDLGSDAAGLIANACDTGLEGLIGKRADARYRAGRSPAWIKLKCRRRQEFVIGGYTEPTGSRHGFGALLLGVHEPAPNGKRTRGASPLRYVGRVGTGFDTRMLDKLAPLLRERERASSPFDPPPQGWSRTRVHWVEPTLVAECEFAEWTGDGIVRQAAFVALREDKPASQIVREVARHPTTENTMDERTTSSARRGRAAADTHDGGQDRAQHRAQDRAPAARGKSAPDQVGQVRITHPERVLDRESGTRKIDLAHYWERVAPWALPDLAGRPVSLVRAPQDIGGELFFQKHAERREIPFVTQHPGLDPGHGPLLSIDSVDALIGAAQMGTIELHTWNAHASNIERPDRIVFDLDPDPALPWRTMIEAAQLVRGLLDELGLVSFCKTSGGKGLHVVVPITRHSGWDEMKDFSRAVAQHIAGALPDRFTATMGPRHRRGKIFIDYLRNGRGASTIAAYSVRARPGMGVSVPIDWDEVPATTGGAQWTIDTVHERLDALERDPWEAYADTRQRITAAMRTRLAAR</sequence>
<dbReference type="Proteomes" id="UP000237811">
    <property type="component" value="Unassembled WGS sequence"/>
</dbReference>
<keyword evidence="4" id="KW-0808">Transferase</keyword>
<dbReference type="GO" id="GO:0046872">
    <property type="term" value="F:metal ion binding"/>
    <property type="evidence" value="ECO:0007669"/>
    <property type="project" value="UniProtKB-KW"/>
</dbReference>
<keyword evidence="10" id="KW-0378">Hydrolase</keyword>
<dbReference type="SUPFAM" id="SSF50249">
    <property type="entry name" value="Nucleic acid-binding proteins"/>
    <property type="match status" value="1"/>
</dbReference>
<dbReference type="CDD" id="cd04862">
    <property type="entry name" value="PaeLigD_Pol_like"/>
    <property type="match status" value="1"/>
</dbReference>
<evidence type="ECO:0000256" key="20">
    <source>
        <dbReference type="ARBA" id="ARBA00034003"/>
    </source>
</evidence>
<name>A0AB37B1P0_9BURK</name>
<dbReference type="Pfam" id="PF13298">
    <property type="entry name" value="LigD_N"/>
    <property type="match status" value="1"/>
</dbReference>
<evidence type="ECO:0000256" key="19">
    <source>
        <dbReference type="ARBA" id="ARBA00029943"/>
    </source>
</evidence>
<feature type="region of interest" description="Disordered" evidence="21">
    <location>
        <begin position="184"/>
        <end position="255"/>
    </location>
</feature>
<keyword evidence="3 23" id="KW-0436">Ligase</keyword>
<keyword evidence="12" id="KW-0067">ATP-binding</keyword>
<dbReference type="GO" id="GO:0003910">
    <property type="term" value="F:DNA ligase (ATP) activity"/>
    <property type="evidence" value="ECO:0007669"/>
    <property type="project" value="UniProtKB-EC"/>
</dbReference>
<dbReference type="GO" id="GO:0003677">
    <property type="term" value="F:DNA binding"/>
    <property type="evidence" value="ECO:0007669"/>
    <property type="project" value="UniProtKB-KW"/>
</dbReference>
<evidence type="ECO:0000256" key="11">
    <source>
        <dbReference type="ARBA" id="ARBA00022839"/>
    </source>
</evidence>
<evidence type="ECO:0000256" key="8">
    <source>
        <dbReference type="ARBA" id="ARBA00022741"/>
    </source>
</evidence>
<dbReference type="GO" id="GO:0005524">
    <property type="term" value="F:ATP binding"/>
    <property type="evidence" value="ECO:0007669"/>
    <property type="project" value="UniProtKB-KW"/>
</dbReference>
<feature type="region of interest" description="Disordered" evidence="21">
    <location>
        <begin position="585"/>
        <end position="640"/>
    </location>
</feature>
<evidence type="ECO:0000256" key="4">
    <source>
        <dbReference type="ARBA" id="ARBA00022679"/>
    </source>
</evidence>
<evidence type="ECO:0000256" key="12">
    <source>
        <dbReference type="ARBA" id="ARBA00022840"/>
    </source>
</evidence>
<dbReference type="Gene3D" id="2.40.50.140">
    <property type="entry name" value="Nucleic acid-binding proteins"/>
    <property type="match status" value="1"/>
</dbReference>
<dbReference type="InterPro" id="IPR014143">
    <property type="entry name" value="NHEJ_ligase_prk"/>
</dbReference>
<feature type="compositionally biased region" description="Low complexity" evidence="21">
    <location>
        <begin position="198"/>
        <end position="210"/>
    </location>
</feature>
<feature type="compositionally biased region" description="Basic and acidic residues" evidence="21">
    <location>
        <begin position="608"/>
        <end position="626"/>
    </location>
</feature>
<keyword evidence="8" id="KW-0547">Nucleotide-binding</keyword>
<evidence type="ECO:0000256" key="7">
    <source>
        <dbReference type="ARBA" id="ARBA00022723"/>
    </source>
</evidence>
<feature type="domain" description="ATP-dependent DNA ligase family profile" evidence="22">
    <location>
        <begin position="361"/>
        <end position="453"/>
    </location>
</feature>
<dbReference type="InterPro" id="IPR014146">
    <property type="entry name" value="LigD_ligase_dom"/>
</dbReference>
<keyword evidence="17" id="KW-0464">Manganese</keyword>
<dbReference type="InterPro" id="IPR012340">
    <property type="entry name" value="NA-bd_OB-fold"/>
</dbReference>
<keyword evidence="16" id="KW-0234">DNA repair</keyword>
<keyword evidence="11" id="KW-0269">Exonuclease</keyword>
<keyword evidence="7" id="KW-0479">Metal-binding</keyword>
<dbReference type="PANTHER" id="PTHR42705:SF2">
    <property type="entry name" value="BIFUNCTIONAL NON-HOMOLOGOUS END JOINING PROTEIN LIGD"/>
    <property type="match status" value="1"/>
</dbReference>
<dbReference type="EC" id="6.5.1.1" evidence="2"/>
<evidence type="ECO:0000256" key="9">
    <source>
        <dbReference type="ARBA" id="ARBA00022763"/>
    </source>
</evidence>
<keyword evidence="13" id="KW-0239">DNA-directed DNA polymerase</keyword>
<evidence type="ECO:0000256" key="13">
    <source>
        <dbReference type="ARBA" id="ARBA00022932"/>
    </source>
</evidence>
<evidence type="ECO:0000256" key="21">
    <source>
        <dbReference type="SAM" id="MobiDB-lite"/>
    </source>
</evidence>
<feature type="compositionally biased region" description="Basic and acidic residues" evidence="21">
    <location>
        <begin position="585"/>
        <end position="599"/>
    </location>
</feature>
<evidence type="ECO:0000256" key="15">
    <source>
        <dbReference type="ARBA" id="ARBA00023172"/>
    </source>
</evidence>
<dbReference type="InterPro" id="IPR014144">
    <property type="entry name" value="LigD_PE_domain"/>
</dbReference>
<dbReference type="Gene3D" id="3.30.1490.70">
    <property type="match status" value="1"/>
</dbReference>
<dbReference type="NCBIfam" id="NF004628">
    <property type="entry name" value="PRK05972.1"/>
    <property type="match status" value="1"/>
</dbReference>
<dbReference type="InterPro" id="IPR014145">
    <property type="entry name" value="LigD_pol_dom"/>
</dbReference>
<dbReference type="RefSeq" id="WP_105775731.1">
    <property type="nucleotide sequence ID" value="NZ_JAHPOL010000025.1"/>
</dbReference>
<dbReference type="InterPro" id="IPR033651">
    <property type="entry name" value="PaeLigD_Pol-like"/>
</dbReference>
<evidence type="ECO:0000256" key="3">
    <source>
        <dbReference type="ARBA" id="ARBA00022598"/>
    </source>
</evidence>
<dbReference type="CDD" id="cd07971">
    <property type="entry name" value="OBF_DNA_ligase_LigD"/>
    <property type="match status" value="1"/>
</dbReference>
<comment type="cofactor">
    <cofactor evidence="1">
        <name>Mn(2+)</name>
        <dbReference type="ChEBI" id="CHEBI:29035"/>
    </cofactor>
</comment>
<evidence type="ECO:0000256" key="1">
    <source>
        <dbReference type="ARBA" id="ARBA00001936"/>
    </source>
</evidence>
<keyword evidence="5" id="KW-0548">Nucleotidyltransferase</keyword>
<evidence type="ECO:0000256" key="17">
    <source>
        <dbReference type="ARBA" id="ARBA00023211"/>
    </source>
</evidence>
<protein>
    <recommendedName>
        <fullName evidence="2">DNA ligase (ATP)</fullName>
        <ecNumber evidence="2">6.5.1.1</ecNumber>
    </recommendedName>
    <alternativeName>
        <fullName evidence="19">NHEJ DNA polymerase</fullName>
    </alternativeName>
</protein>
<evidence type="ECO:0000256" key="16">
    <source>
        <dbReference type="ARBA" id="ARBA00023204"/>
    </source>
</evidence>
<dbReference type="GO" id="GO:0003887">
    <property type="term" value="F:DNA-directed DNA polymerase activity"/>
    <property type="evidence" value="ECO:0007669"/>
    <property type="project" value="UniProtKB-KW"/>
</dbReference>
<dbReference type="Gene3D" id="3.90.920.10">
    <property type="entry name" value="DNA primase, PRIM domain"/>
    <property type="match status" value="1"/>
</dbReference>
<keyword evidence="14" id="KW-0238">DNA-binding</keyword>
<evidence type="ECO:0000256" key="6">
    <source>
        <dbReference type="ARBA" id="ARBA00022722"/>
    </source>
</evidence>
<evidence type="ECO:0000256" key="10">
    <source>
        <dbReference type="ARBA" id="ARBA00022801"/>
    </source>
</evidence>
<dbReference type="PANTHER" id="PTHR42705">
    <property type="entry name" value="BIFUNCTIONAL NON-HOMOLOGOUS END JOINING PROTEIN LIGD"/>
    <property type="match status" value="1"/>
</dbReference>
<dbReference type="Pfam" id="PF01068">
    <property type="entry name" value="DNA_ligase_A_M"/>
    <property type="match status" value="1"/>
</dbReference>
<dbReference type="CDD" id="cd07906">
    <property type="entry name" value="Adenylation_DNA_ligase_LigD_LigC"/>
    <property type="match status" value="1"/>
</dbReference>
<dbReference type="Pfam" id="PF21686">
    <property type="entry name" value="LigD_Prim-Pol"/>
    <property type="match status" value="1"/>
</dbReference>
<dbReference type="GO" id="GO:0006310">
    <property type="term" value="P:DNA recombination"/>
    <property type="evidence" value="ECO:0007669"/>
    <property type="project" value="UniProtKB-KW"/>
</dbReference>
<accession>A0AB37B1P0</accession>
<gene>
    <name evidence="23" type="primary">ligD</name>
    <name evidence="23" type="ORF">C6P99_00265</name>
</gene>
<dbReference type="PROSITE" id="PS50160">
    <property type="entry name" value="DNA_LIGASE_A3"/>
    <property type="match status" value="1"/>
</dbReference>
<organism evidence="23 24">
    <name type="scientific">Burkholderia multivorans</name>
    <dbReference type="NCBI Taxonomy" id="87883"/>
    <lineage>
        <taxon>Bacteria</taxon>
        <taxon>Pseudomonadati</taxon>
        <taxon>Pseudomonadota</taxon>
        <taxon>Betaproteobacteria</taxon>
        <taxon>Burkholderiales</taxon>
        <taxon>Burkholderiaceae</taxon>
        <taxon>Burkholderia</taxon>
        <taxon>Burkholderia cepacia complex</taxon>
    </lineage>
</organism>
<keyword evidence="6" id="KW-0540">Nuclease</keyword>
<dbReference type="AlphaFoldDB" id="A0AB37B1P0"/>
<dbReference type="GO" id="GO:0004527">
    <property type="term" value="F:exonuclease activity"/>
    <property type="evidence" value="ECO:0007669"/>
    <property type="project" value="UniProtKB-KW"/>
</dbReference>
<dbReference type="SUPFAM" id="SSF56091">
    <property type="entry name" value="DNA ligase/mRNA capping enzyme, catalytic domain"/>
    <property type="match status" value="1"/>
</dbReference>
<dbReference type="InterPro" id="IPR012309">
    <property type="entry name" value="DNA_ligase_ATP-dep_C"/>
</dbReference>
<comment type="catalytic activity">
    <reaction evidence="20">
        <text>ATP + (deoxyribonucleotide)n-3'-hydroxyl + 5'-phospho-(deoxyribonucleotide)m = (deoxyribonucleotide)n+m + AMP + diphosphate.</text>
        <dbReference type="EC" id="6.5.1.1"/>
    </reaction>
</comment>
<keyword evidence="18" id="KW-0511">Multifunctional enzyme</keyword>
<dbReference type="NCBIfam" id="TIGR02779">
    <property type="entry name" value="NHEJ_ligase_lig"/>
    <property type="match status" value="1"/>
</dbReference>
<keyword evidence="15" id="KW-0233">DNA recombination</keyword>
<dbReference type="Pfam" id="PF04679">
    <property type="entry name" value="DNA_ligase_A_C"/>
    <property type="match status" value="1"/>
</dbReference>
<dbReference type="NCBIfam" id="TIGR02777">
    <property type="entry name" value="LigD_PE_dom"/>
    <property type="match status" value="1"/>
</dbReference>
<evidence type="ECO:0000256" key="2">
    <source>
        <dbReference type="ARBA" id="ARBA00012727"/>
    </source>
</evidence>
<evidence type="ECO:0000313" key="23">
    <source>
        <dbReference type="EMBL" id="PRE56529.1"/>
    </source>
</evidence>
<evidence type="ECO:0000256" key="18">
    <source>
        <dbReference type="ARBA" id="ARBA00023268"/>
    </source>
</evidence>
<comment type="caution">
    <text evidence="23">The sequence shown here is derived from an EMBL/GenBank/DDBJ whole genome shotgun (WGS) entry which is preliminary data.</text>
</comment>
<dbReference type="InterPro" id="IPR012310">
    <property type="entry name" value="DNA_ligase_ATP-dep_cent"/>
</dbReference>
<dbReference type="NCBIfam" id="TIGR02778">
    <property type="entry name" value="ligD_pol"/>
    <property type="match status" value="1"/>
</dbReference>
<dbReference type="InterPro" id="IPR052171">
    <property type="entry name" value="NHEJ_LigD"/>
</dbReference>
<evidence type="ECO:0000256" key="14">
    <source>
        <dbReference type="ARBA" id="ARBA00023125"/>
    </source>
</evidence>
<evidence type="ECO:0000259" key="22">
    <source>
        <dbReference type="PROSITE" id="PS50160"/>
    </source>
</evidence>
<evidence type="ECO:0000313" key="24">
    <source>
        <dbReference type="Proteomes" id="UP000237811"/>
    </source>
</evidence>
<dbReference type="NCBIfam" id="TIGR02776">
    <property type="entry name" value="NHEJ_ligase_prk"/>
    <property type="match status" value="1"/>
</dbReference>
<dbReference type="EMBL" id="PVFR01000001">
    <property type="protein sequence ID" value="PRE56529.1"/>
    <property type="molecule type" value="Genomic_DNA"/>
</dbReference>
<reference evidence="23 24" key="1">
    <citation type="submission" date="2018-03" db="EMBL/GenBank/DDBJ databases">
        <authorList>
            <person name="Nguyen K."/>
            <person name="Fouts D."/>
            <person name="Sutton G."/>
        </authorList>
    </citation>
    <scope>NUCLEOTIDE SEQUENCE [LARGE SCALE GENOMIC DNA]</scope>
    <source>
        <strain evidence="23 24">AU14328</strain>
    </source>
</reference>
<dbReference type="GO" id="GO:0006281">
    <property type="term" value="P:DNA repair"/>
    <property type="evidence" value="ECO:0007669"/>
    <property type="project" value="UniProtKB-KW"/>
</dbReference>
<evidence type="ECO:0000256" key="5">
    <source>
        <dbReference type="ARBA" id="ARBA00022695"/>
    </source>
</evidence>
<proteinExistence type="predicted"/>